<dbReference type="Proteomes" id="UP000186817">
    <property type="component" value="Unassembled WGS sequence"/>
</dbReference>
<evidence type="ECO:0000313" key="1">
    <source>
        <dbReference type="EMBL" id="OLP85599.1"/>
    </source>
</evidence>
<gene>
    <name evidence="1" type="ORF">AK812_SmicGene33376</name>
</gene>
<dbReference type="AlphaFoldDB" id="A0A1Q9CRP8"/>
<keyword evidence="2" id="KW-1185">Reference proteome</keyword>
<proteinExistence type="predicted"/>
<organism evidence="1 2">
    <name type="scientific">Symbiodinium microadriaticum</name>
    <name type="common">Dinoflagellate</name>
    <name type="synonym">Zooxanthella microadriatica</name>
    <dbReference type="NCBI Taxonomy" id="2951"/>
    <lineage>
        <taxon>Eukaryota</taxon>
        <taxon>Sar</taxon>
        <taxon>Alveolata</taxon>
        <taxon>Dinophyceae</taxon>
        <taxon>Suessiales</taxon>
        <taxon>Symbiodiniaceae</taxon>
        <taxon>Symbiodinium</taxon>
    </lineage>
</organism>
<accession>A0A1Q9CRP8</accession>
<dbReference type="EMBL" id="LSRX01000965">
    <property type="protein sequence ID" value="OLP85599.1"/>
    <property type="molecule type" value="Genomic_DNA"/>
</dbReference>
<comment type="caution">
    <text evidence="1">The sequence shown here is derived from an EMBL/GenBank/DDBJ whole genome shotgun (WGS) entry which is preliminary data.</text>
</comment>
<protein>
    <submittedName>
        <fullName evidence="1">Uncharacterized protein</fullName>
    </submittedName>
</protein>
<name>A0A1Q9CRP8_SYMMI</name>
<dbReference type="OrthoDB" id="431997at2759"/>
<evidence type="ECO:0000313" key="2">
    <source>
        <dbReference type="Proteomes" id="UP000186817"/>
    </source>
</evidence>
<sequence>MVPVPCRRRRNGAWVVEDQLLPVVLPHELVAALHKCGRLDDMYDVQIAASFNYCLLGAAPMYFDAAELRPENVEAHESMIPELWVVPPGTPAKGRVVAAWLSDFVLGFRATLPPDQRQERLDEMGKDKMGMAYVNLAGMAAAEGNASSDEAEAMQEACHFARFVAPDWLLSPVSVDALSHRWMCGAVELQIDSMCAC</sequence>
<reference evidence="1 2" key="1">
    <citation type="submission" date="2016-02" db="EMBL/GenBank/DDBJ databases">
        <title>Genome analysis of coral dinoflagellate symbionts highlights evolutionary adaptations to a symbiotic lifestyle.</title>
        <authorList>
            <person name="Aranda M."/>
            <person name="Li Y."/>
            <person name="Liew Y.J."/>
            <person name="Baumgarten S."/>
            <person name="Simakov O."/>
            <person name="Wilson M."/>
            <person name="Piel J."/>
            <person name="Ashoor H."/>
            <person name="Bougouffa S."/>
            <person name="Bajic V.B."/>
            <person name="Ryu T."/>
            <person name="Ravasi T."/>
            <person name="Bayer T."/>
            <person name="Micklem G."/>
            <person name="Kim H."/>
            <person name="Bhak J."/>
            <person name="Lajeunesse T.C."/>
            <person name="Voolstra C.R."/>
        </authorList>
    </citation>
    <scope>NUCLEOTIDE SEQUENCE [LARGE SCALE GENOMIC DNA]</scope>
    <source>
        <strain evidence="1 2">CCMP2467</strain>
    </source>
</reference>